<reference evidence="1 2" key="1">
    <citation type="submission" date="2024-05" db="EMBL/GenBank/DDBJ databases">
        <title>Three bacterial strains, DH-69, EH-24, and ECK-19 isolated from coastal sediments.</title>
        <authorList>
            <person name="Ye Y.-Q."/>
            <person name="Du Z.-J."/>
        </authorList>
    </citation>
    <scope>NUCLEOTIDE SEQUENCE [LARGE SCALE GENOMIC DNA]</scope>
    <source>
        <strain evidence="1 2">ECK-19</strain>
    </source>
</reference>
<organism evidence="1 2">
    <name type="scientific">Hyphococcus lacteus</name>
    <dbReference type="NCBI Taxonomy" id="3143536"/>
    <lineage>
        <taxon>Bacteria</taxon>
        <taxon>Pseudomonadati</taxon>
        <taxon>Pseudomonadota</taxon>
        <taxon>Alphaproteobacteria</taxon>
        <taxon>Parvularculales</taxon>
        <taxon>Parvularculaceae</taxon>
        <taxon>Hyphococcus</taxon>
    </lineage>
</organism>
<dbReference type="Gene3D" id="3.20.20.140">
    <property type="entry name" value="Metal-dependent hydrolases"/>
    <property type="match status" value="1"/>
</dbReference>
<dbReference type="PANTHER" id="PTHR10443">
    <property type="entry name" value="MICROSOMAL DIPEPTIDASE"/>
    <property type="match status" value="1"/>
</dbReference>
<comment type="caution">
    <text evidence="1">The sequence shown here is derived from an EMBL/GenBank/DDBJ whole genome shotgun (WGS) entry which is preliminary data.</text>
</comment>
<dbReference type="InterPro" id="IPR008257">
    <property type="entry name" value="Pept_M19"/>
</dbReference>
<dbReference type="PROSITE" id="PS51318">
    <property type="entry name" value="TAT"/>
    <property type="match status" value="1"/>
</dbReference>
<keyword evidence="2" id="KW-1185">Reference proteome</keyword>
<keyword evidence="1" id="KW-0645">Protease</keyword>
<dbReference type="EC" id="3.4.13.-" evidence="1"/>
<dbReference type="EMBL" id="JBEHZE010000001">
    <property type="protein sequence ID" value="MEX6632947.1"/>
    <property type="molecule type" value="Genomic_DNA"/>
</dbReference>
<evidence type="ECO:0000313" key="1">
    <source>
        <dbReference type="EMBL" id="MEX6632947.1"/>
    </source>
</evidence>
<keyword evidence="1" id="KW-0224">Dipeptidase</keyword>
<dbReference type="SUPFAM" id="SSF51556">
    <property type="entry name" value="Metallo-dependent hydrolases"/>
    <property type="match status" value="1"/>
</dbReference>
<dbReference type="Proteomes" id="UP001560685">
    <property type="component" value="Unassembled WGS sequence"/>
</dbReference>
<evidence type="ECO:0000313" key="2">
    <source>
        <dbReference type="Proteomes" id="UP001560685"/>
    </source>
</evidence>
<keyword evidence="1" id="KW-0378">Hydrolase</keyword>
<name>A0ABV3Z2D9_9PROT</name>
<protein>
    <submittedName>
        <fullName evidence="1">Membrane dipeptidase</fullName>
        <ecNumber evidence="1">3.4.13.-</ecNumber>
    </submittedName>
</protein>
<dbReference type="GO" id="GO:0016805">
    <property type="term" value="F:dipeptidase activity"/>
    <property type="evidence" value="ECO:0007669"/>
    <property type="project" value="UniProtKB-KW"/>
</dbReference>
<dbReference type="InterPro" id="IPR032466">
    <property type="entry name" value="Metal_Hydrolase"/>
</dbReference>
<dbReference type="PANTHER" id="PTHR10443:SF12">
    <property type="entry name" value="DIPEPTIDASE"/>
    <property type="match status" value="1"/>
</dbReference>
<dbReference type="RefSeq" id="WP_369312883.1">
    <property type="nucleotide sequence ID" value="NZ_JBEHZE010000001.1"/>
</dbReference>
<sequence>MTMTRRDAIRIAAGAAATFSTANAAQSPEKLKRLYDKAIVIDALSFGHVWDDIEHAAVRQSGYTGIITSLDRSDLQTAIDEIMVWKKRIKDMPDQYMMALSASDFERAKRENKLAVMMNFQNATMLEGEVDNIDVLHAIGMRCFQLTYNSRNLVGDGSTERTNVGLSDFGVDVVKRMNQIGVLVDVSHSGRQTTLDAVAFSEKPIAYTHTMAEALRPNHPRAKTDEQFKALAEKGGVAGIAALGYFIGKNPGTDTTIETYADHIEHAVKVAGYEHVALSTDFPVRGLKSWATKEEWYDPRLKFFKPSYDVQWPPYIPELDTPDRFRNVITVLDRRGWSTRQLENLLGGNWMRLFRDVFGS</sequence>
<accession>A0ABV3Z2D9</accession>
<gene>
    <name evidence="1" type="ORF">ABFZ84_05235</name>
</gene>
<dbReference type="PROSITE" id="PS51365">
    <property type="entry name" value="RENAL_DIPEPTIDASE_2"/>
    <property type="match status" value="1"/>
</dbReference>
<dbReference type="Pfam" id="PF01244">
    <property type="entry name" value="Peptidase_M19"/>
    <property type="match status" value="1"/>
</dbReference>
<dbReference type="InterPro" id="IPR006311">
    <property type="entry name" value="TAT_signal"/>
</dbReference>
<proteinExistence type="predicted"/>